<dbReference type="AlphaFoldDB" id="A0A158C7V0"/>
<keyword evidence="2" id="KW-1185">Reference proteome</keyword>
<proteinExistence type="predicted"/>
<dbReference type="SUPFAM" id="SSF54637">
    <property type="entry name" value="Thioesterase/thiol ester dehydrase-isomerase"/>
    <property type="match status" value="1"/>
</dbReference>
<name>A0A158C7V0_9BURK</name>
<dbReference type="InterPro" id="IPR029069">
    <property type="entry name" value="HotDog_dom_sf"/>
</dbReference>
<dbReference type="Gene3D" id="3.10.129.10">
    <property type="entry name" value="Hotdog Thioesterase"/>
    <property type="match status" value="1"/>
</dbReference>
<protein>
    <submittedName>
        <fullName evidence="1">Uncharacterized protein</fullName>
    </submittedName>
</protein>
<evidence type="ECO:0000313" key="1">
    <source>
        <dbReference type="EMBL" id="SAK77996.1"/>
    </source>
</evidence>
<comment type="caution">
    <text evidence="1">The sequence shown here is derived from an EMBL/GenBank/DDBJ whole genome shotgun (WGS) entry which is preliminary data.</text>
</comment>
<accession>A0A158C7V0</accession>
<dbReference type="Proteomes" id="UP000054870">
    <property type="component" value="Unassembled WGS sequence"/>
</dbReference>
<sequence>MPIILSGVDGIRACLGIHLGHSDWFEVDQAVLDRFDAWTEDRTASDSGGANQAFVPGSVLLALLIPMLQQIYMLEDTLNVALHKIEQLQFVAPVPTGSGLRVGATVRAVQPAGDHWHLNLECAMDCDVLSGPVMRANVLYRFRSAVVAGVPNLSLCAR</sequence>
<evidence type="ECO:0000313" key="2">
    <source>
        <dbReference type="Proteomes" id="UP000054870"/>
    </source>
</evidence>
<dbReference type="RefSeq" id="WP_061126421.1">
    <property type="nucleotide sequence ID" value="NZ_FCOF02000024.1"/>
</dbReference>
<organism evidence="1 2">
    <name type="scientific">Caballeronia catudaia</name>
    <dbReference type="NCBI Taxonomy" id="1777136"/>
    <lineage>
        <taxon>Bacteria</taxon>
        <taxon>Pseudomonadati</taxon>
        <taxon>Pseudomonadota</taxon>
        <taxon>Betaproteobacteria</taxon>
        <taxon>Burkholderiales</taxon>
        <taxon>Burkholderiaceae</taxon>
        <taxon>Caballeronia</taxon>
    </lineage>
</organism>
<gene>
    <name evidence="1" type="ORF">AWB75_04605</name>
</gene>
<reference evidence="1" key="1">
    <citation type="submission" date="2016-01" db="EMBL/GenBank/DDBJ databases">
        <authorList>
            <person name="Peeters C."/>
        </authorList>
    </citation>
    <scope>NUCLEOTIDE SEQUENCE [LARGE SCALE GENOMIC DNA]</scope>
    <source>
        <strain evidence="1">LMG 29318</strain>
    </source>
</reference>
<dbReference type="EMBL" id="FCOF02000024">
    <property type="protein sequence ID" value="SAK77996.1"/>
    <property type="molecule type" value="Genomic_DNA"/>
</dbReference>